<feature type="domain" description="Tyr recombinase" evidence="6">
    <location>
        <begin position="204"/>
        <end position="407"/>
    </location>
</feature>
<reference evidence="8" key="1">
    <citation type="journal article" date="2014" name="Int. J. Syst. Evol. Microbiol.">
        <title>Complete genome sequence of Corynebacterium casei LMG S-19264T (=DSM 44701T), isolated from a smear-ripened cheese.</title>
        <authorList>
            <consortium name="US DOE Joint Genome Institute (JGI-PGF)"/>
            <person name="Walter F."/>
            <person name="Albersmeier A."/>
            <person name="Kalinowski J."/>
            <person name="Ruckert C."/>
        </authorList>
    </citation>
    <scope>NUCLEOTIDE SEQUENCE</scope>
    <source>
        <strain evidence="8">CGMCC 1.15254</strain>
    </source>
</reference>
<comment type="caution">
    <text evidence="8">The sequence shown here is derived from an EMBL/GenBank/DDBJ whole genome shotgun (WGS) entry which is preliminary data.</text>
</comment>
<dbReference type="Gene3D" id="1.10.150.130">
    <property type="match status" value="1"/>
</dbReference>
<dbReference type="PROSITE" id="PS51900">
    <property type="entry name" value="CB"/>
    <property type="match status" value="1"/>
</dbReference>
<name>A0A917BWL8_9PROT</name>
<dbReference type="RefSeq" id="WP_188662761.1">
    <property type="nucleotide sequence ID" value="NZ_BMHV01000007.1"/>
</dbReference>
<evidence type="ECO:0000256" key="3">
    <source>
        <dbReference type="ARBA" id="ARBA00023125"/>
    </source>
</evidence>
<feature type="domain" description="Core-binding (CB)" evidence="7">
    <location>
        <begin position="86"/>
        <end position="183"/>
    </location>
</feature>
<gene>
    <name evidence="8" type="ORF">GCM10011332_11790</name>
</gene>
<dbReference type="AlphaFoldDB" id="A0A917BWL8"/>
<dbReference type="InterPro" id="IPR044068">
    <property type="entry name" value="CB"/>
</dbReference>
<dbReference type="EMBL" id="BMHV01000007">
    <property type="protein sequence ID" value="GGF59767.1"/>
    <property type="molecule type" value="Genomic_DNA"/>
</dbReference>
<evidence type="ECO:0000256" key="4">
    <source>
        <dbReference type="ARBA" id="ARBA00023172"/>
    </source>
</evidence>
<proteinExistence type="inferred from homology"/>
<keyword evidence="2" id="KW-0229">DNA integration</keyword>
<evidence type="ECO:0000256" key="2">
    <source>
        <dbReference type="ARBA" id="ARBA00022908"/>
    </source>
</evidence>
<accession>A0A917BWL8</accession>
<organism evidence="8 9">
    <name type="scientific">Terasakiella brassicae</name>
    <dbReference type="NCBI Taxonomy" id="1634917"/>
    <lineage>
        <taxon>Bacteria</taxon>
        <taxon>Pseudomonadati</taxon>
        <taxon>Pseudomonadota</taxon>
        <taxon>Alphaproteobacteria</taxon>
        <taxon>Rhodospirillales</taxon>
        <taxon>Terasakiellaceae</taxon>
        <taxon>Terasakiella</taxon>
    </lineage>
</organism>
<dbReference type="Proteomes" id="UP000632498">
    <property type="component" value="Unassembled WGS sequence"/>
</dbReference>
<dbReference type="Gene3D" id="1.10.443.10">
    <property type="entry name" value="Intergrase catalytic core"/>
    <property type="match status" value="1"/>
</dbReference>
<comment type="similarity">
    <text evidence="1">Belongs to the 'phage' integrase family.</text>
</comment>
<dbReference type="PANTHER" id="PTHR30349:SF41">
    <property type="entry name" value="INTEGRASE_RECOMBINASE PROTEIN MJ0367-RELATED"/>
    <property type="match status" value="1"/>
</dbReference>
<evidence type="ECO:0000313" key="8">
    <source>
        <dbReference type="EMBL" id="GGF59767.1"/>
    </source>
</evidence>
<keyword evidence="4" id="KW-0233">DNA recombination</keyword>
<dbReference type="CDD" id="cd00397">
    <property type="entry name" value="DNA_BRE_C"/>
    <property type="match status" value="1"/>
</dbReference>
<evidence type="ECO:0000256" key="1">
    <source>
        <dbReference type="ARBA" id="ARBA00008857"/>
    </source>
</evidence>
<dbReference type="InterPro" id="IPR002104">
    <property type="entry name" value="Integrase_catalytic"/>
</dbReference>
<keyword evidence="3 5" id="KW-0238">DNA-binding</keyword>
<evidence type="ECO:0000256" key="5">
    <source>
        <dbReference type="PROSITE-ProRule" id="PRU01248"/>
    </source>
</evidence>
<dbReference type="PROSITE" id="PS51898">
    <property type="entry name" value="TYR_RECOMBINASE"/>
    <property type="match status" value="1"/>
</dbReference>
<dbReference type="InterPro" id="IPR013762">
    <property type="entry name" value="Integrase-like_cat_sf"/>
</dbReference>
<sequence>MIIAQHKCSATKTFVDQHPILGGDAIVYRTRQNGDIYQFRTWIPAEKKYYRKTLKTRDLDTALERGKQLFYDIQLQLRTGRKLFGLKVGELVDEFLKYQQQRVTTGVITQGRYHTIKTQLTKHLYEFLGDRNPKIGSNRQINEIDKSKFYNFAQHRRLTSPGVKDVTIRNEQTTLNALFKWGYRNGYVHFETVDFEEIRVRNADRRDTFTFEEWRLIYDYLENDWIDRNNDNDANILKKIIRDFCIIKVNTFMRFGELRQLKWENIRTFTQDEYPDEIFVEINIPSEIAKNRKSRTVMARGGQHFTRLKQASNFTGNKDFIFTDRRTGKIISKKQFYTLWDEILNGAGISREGRKLSFYSLRHFGITARLYAGVSMEDLSRLAGTSYAFIENHYSHVDGKRLMKQIMKDFTLDKDGFVHRP</sequence>
<evidence type="ECO:0000313" key="9">
    <source>
        <dbReference type="Proteomes" id="UP000632498"/>
    </source>
</evidence>
<dbReference type="PANTHER" id="PTHR30349">
    <property type="entry name" value="PHAGE INTEGRASE-RELATED"/>
    <property type="match status" value="1"/>
</dbReference>
<evidence type="ECO:0000259" key="6">
    <source>
        <dbReference type="PROSITE" id="PS51898"/>
    </source>
</evidence>
<dbReference type="GO" id="GO:0015074">
    <property type="term" value="P:DNA integration"/>
    <property type="evidence" value="ECO:0007669"/>
    <property type="project" value="UniProtKB-KW"/>
</dbReference>
<reference evidence="8" key="2">
    <citation type="submission" date="2020-09" db="EMBL/GenBank/DDBJ databases">
        <authorList>
            <person name="Sun Q."/>
            <person name="Zhou Y."/>
        </authorList>
    </citation>
    <scope>NUCLEOTIDE SEQUENCE</scope>
    <source>
        <strain evidence="8">CGMCC 1.15254</strain>
    </source>
</reference>
<dbReference type="Pfam" id="PF00589">
    <property type="entry name" value="Phage_integrase"/>
    <property type="match status" value="1"/>
</dbReference>
<evidence type="ECO:0000259" key="7">
    <source>
        <dbReference type="PROSITE" id="PS51900"/>
    </source>
</evidence>
<dbReference type="InterPro" id="IPR050090">
    <property type="entry name" value="Tyrosine_recombinase_XerCD"/>
</dbReference>
<dbReference type="GO" id="GO:0003677">
    <property type="term" value="F:DNA binding"/>
    <property type="evidence" value="ECO:0007669"/>
    <property type="project" value="UniProtKB-UniRule"/>
</dbReference>
<protein>
    <submittedName>
        <fullName evidence="8">Site-specific recombinase phage integrase family protein</fullName>
    </submittedName>
</protein>
<dbReference type="SUPFAM" id="SSF56349">
    <property type="entry name" value="DNA breaking-rejoining enzymes"/>
    <property type="match status" value="1"/>
</dbReference>
<dbReference type="GO" id="GO:0006310">
    <property type="term" value="P:DNA recombination"/>
    <property type="evidence" value="ECO:0007669"/>
    <property type="project" value="UniProtKB-KW"/>
</dbReference>
<dbReference type="InterPro" id="IPR010998">
    <property type="entry name" value="Integrase_recombinase_N"/>
</dbReference>
<dbReference type="InterPro" id="IPR011010">
    <property type="entry name" value="DNA_brk_join_enz"/>
</dbReference>
<keyword evidence="9" id="KW-1185">Reference proteome</keyword>